<dbReference type="EMBL" id="PZJX01000058">
    <property type="protein sequence ID" value="PTE06786.1"/>
    <property type="molecule type" value="Genomic_DNA"/>
</dbReference>
<feature type="compositionally biased region" description="Low complexity" evidence="1">
    <location>
        <begin position="33"/>
        <end position="45"/>
    </location>
</feature>
<gene>
    <name evidence="2" type="ORF">C9427_30350</name>
</gene>
<evidence type="ECO:0000313" key="2">
    <source>
        <dbReference type="EMBL" id="PTE06786.1"/>
    </source>
</evidence>
<feature type="region of interest" description="Disordered" evidence="1">
    <location>
        <begin position="21"/>
        <end position="54"/>
    </location>
</feature>
<name>A0A2T4IMC2_9HYPH</name>
<dbReference type="AlphaFoldDB" id="A0A2T4IMC2"/>
<keyword evidence="3" id="KW-1185">Reference proteome</keyword>
<proteinExistence type="predicted"/>
<reference evidence="2 3" key="1">
    <citation type="submission" date="2018-03" db="EMBL/GenBank/DDBJ databases">
        <title>Genome sequence of the symbiotic type strain Mesorhizobium helmanticense CSLC115NT isolated from Lotus corniculatus nodules.</title>
        <authorList>
            <person name="Sannazzaro A.I."/>
            <person name="Torres Tejerizo G.A."/>
            <person name="Dip D."/>
            <person name="Caballero M."/>
            <person name="Pistorio M."/>
            <person name="Estrella M.J."/>
        </authorList>
    </citation>
    <scope>NUCLEOTIDE SEQUENCE [LARGE SCALE GENOMIC DNA]</scope>
    <source>
        <strain evidence="2 3">CSLC115N</strain>
    </source>
</reference>
<evidence type="ECO:0000313" key="3">
    <source>
        <dbReference type="Proteomes" id="UP000240259"/>
    </source>
</evidence>
<accession>A0A2T4IMC2</accession>
<dbReference type="PROSITE" id="PS51257">
    <property type="entry name" value="PROKAR_LIPOPROTEIN"/>
    <property type="match status" value="1"/>
</dbReference>
<sequence length="161" mass="16267">MAHHLRKAIFGLTALGLAACQSAPPEQSPPSAPASSSAATPSAPAISDQPATVIPPTKAVPPKYAAFSGIWVGRLEGMDESKLTVQTVAANGKVTAAFAWGMLGDNFPGEASGAGRIAGTTLKLGRLPNGADLSFVMQPDGVLAGTVALAGQHYTGTFLKQ</sequence>
<evidence type="ECO:0000256" key="1">
    <source>
        <dbReference type="SAM" id="MobiDB-lite"/>
    </source>
</evidence>
<protein>
    <submittedName>
        <fullName evidence="2">Uncharacterized protein</fullName>
    </submittedName>
</protein>
<comment type="caution">
    <text evidence="2">The sequence shown here is derived from an EMBL/GenBank/DDBJ whole genome shotgun (WGS) entry which is preliminary data.</text>
</comment>
<organism evidence="2 3">
    <name type="scientific">Mesorhizobium helmanticense</name>
    <dbReference type="NCBI Taxonomy" id="1776423"/>
    <lineage>
        <taxon>Bacteria</taxon>
        <taxon>Pseudomonadati</taxon>
        <taxon>Pseudomonadota</taxon>
        <taxon>Alphaproteobacteria</taxon>
        <taxon>Hyphomicrobiales</taxon>
        <taxon>Phyllobacteriaceae</taxon>
        <taxon>Mesorhizobium</taxon>
    </lineage>
</organism>
<dbReference type="OrthoDB" id="8078790at2"/>
<dbReference type="Proteomes" id="UP000240259">
    <property type="component" value="Unassembled WGS sequence"/>
</dbReference>